<evidence type="ECO:0000256" key="5">
    <source>
        <dbReference type="ARBA" id="ARBA00022989"/>
    </source>
</evidence>
<dbReference type="RefSeq" id="WP_378588796.1">
    <property type="nucleotide sequence ID" value="NZ_JBHSKD010000007.1"/>
</dbReference>
<feature type="transmembrane region" description="Helical" evidence="8">
    <location>
        <begin position="291"/>
        <end position="311"/>
    </location>
</feature>
<comment type="subcellular location">
    <subcellularLocation>
        <location evidence="1">Cell membrane</location>
        <topology evidence="1">Multi-pass membrane protein</topology>
    </subcellularLocation>
</comment>
<evidence type="ECO:0000256" key="8">
    <source>
        <dbReference type="SAM" id="Phobius"/>
    </source>
</evidence>
<name>A0ABW0BGJ8_9ACTN</name>
<dbReference type="EMBL" id="JBHSKD010000007">
    <property type="protein sequence ID" value="MFC5176454.1"/>
    <property type="molecule type" value="Genomic_DNA"/>
</dbReference>
<dbReference type="CDD" id="cd06173">
    <property type="entry name" value="MFS_MefA_like"/>
    <property type="match status" value="1"/>
</dbReference>
<dbReference type="InterPro" id="IPR020846">
    <property type="entry name" value="MFS_dom"/>
</dbReference>
<evidence type="ECO:0000313" key="10">
    <source>
        <dbReference type="EMBL" id="MFC5176454.1"/>
    </source>
</evidence>
<feature type="region of interest" description="Disordered" evidence="7">
    <location>
        <begin position="407"/>
        <end position="434"/>
    </location>
</feature>
<feature type="transmembrane region" description="Helical" evidence="8">
    <location>
        <begin position="317"/>
        <end position="341"/>
    </location>
</feature>
<keyword evidence="11" id="KW-1185">Reference proteome</keyword>
<evidence type="ECO:0000256" key="7">
    <source>
        <dbReference type="SAM" id="MobiDB-lite"/>
    </source>
</evidence>
<keyword evidence="3" id="KW-1003">Cell membrane</keyword>
<proteinExistence type="predicted"/>
<keyword evidence="2" id="KW-0813">Transport</keyword>
<feature type="transmembrane region" description="Helical" evidence="8">
    <location>
        <begin position="101"/>
        <end position="118"/>
    </location>
</feature>
<feature type="transmembrane region" description="Helical" evidence="8">
    <location>
        <begin position="381"/>
        <end position="400"/>
    </location>
</feature>
<evidence type="ECO:0000256" key="3">
    <source>
        <dbReference type="ARBA" id="ARBA00022475"/>
    </source>
</evidence>
<keyword evidence="5 8" id="KW-1133">Transmembrane helix</keyword>
<comment type="caution">
    <text evidence="10">The sequence shown here is derived from an EMBL/GenBank/DDBJ whole genome shotgun (WGS) entry which is preliminary data.</text>
</comment>
<feature type="transmembrane region" description="Helical" evidence="8">
    <location>
        <begin position="259"/>
        <end position="284"/>
    </location>
</feature>
<dbReference type="SUPFAM" id="SSF103473">
    <property type="entry name" value="MFS general substrate transporter"/>
    <property type="match status" value="1"/>
</dbReference>
<feature type="transmembrane region" description="Helical" evidence="8">
    <location>
        <begin position="226"/>
        <end position="253"/>
    </location>
</feature>
<dbReference type="InterPro" id="IPR010290">
    <property type="entry name" value="TM_effector"/>
</dbReference>
<reference evidence="11" key="1">
    <citation type="journal article" date="2019" name="Int. J. Syst. Evol. Microbiol.">
        <title>The Global Catalogue of Microorganisms (GCM) 10K type strain sequencing project: providing services to taxonomists for standard genome sequencing and annotation.</title>
        <authorList>
            <consortium name="The Broad Institute Genomics Platform"/>
            <consortium name="The Broad Institute Genome Sequencing Center for Infectious Disease"/>
            <person name="Wu L."/>
            <person name="Ma J."/>
        </authorList>
    </citation>
    <scope>NUCLEOTIDE SEQUENCE [LARGE SCALE GENOMIC DNA]</scope>
    <source>
        <strain evidence="11">DFY41</strain>
    </source>
</reference>
<gene>
    <name evidence="10" type="ORF">ACFPGP_07210</name>
</gene>
<dbReference type="PANTHER" id="PTHR23513:SF11">
    <property type="entry name" value="STAPHYLOFERRIN A TRANSPORTER"/>
    <property type="match status" value="1"/>
</dbReference>
<dbReference type="PROSITE" id="PS50850">
    <property type="entry name" value="MFS"/>
    <property type="match status" value="1"/>
</dbReference>
<evidence type="ECO:0000256" key="2">
    <source>
        <dbReference type="ARBA" id="ARBA00022448"/>
    </source>
</evidence>
<accession>A0ABW0BGJ8</accession>
<feature type="transmembrane region" description="Helical" evidence="8">
    <location>
        <begin position="353"/>
        <end position="375"/>
    </location>
</feature>
<dbReference type="InterPro" id="IPR036259">
    <property type="entry name" value="MFS_trans_sf"/>
</dbReference>
<evidence type="ECO:0000259" key="9">
    <source>
        <dbReference type="PROSITE" id="PS50850"/>
    </source>
</evidence>
<evidence type="ECO:0000313" key="11">
    <source>
        <dbReference type="Proteomes" id="UP001596087"/>
    </source>
</evidence>
<organism evidence="10 11">
    <name type="scientific">Nocardioides taihuensis</name>
    <dbReference type="NCBI Taxonomy" id="1835606"/>
    <lineage>
        <taxon>Bacteria</taxon>
        <taxon>Bacillati</taxon>
        <taxon>Actinomycetota</taxon>
        <taxon>Actinomycetes</taxon>
        <taxon>Propionibacteriales</taxon>
        <taxon>Nocardioidaceae</taxon>
        <taxon>Nocardioides</taxon>
    </lineage>
</organism>
<dbReference type="Gene3D" id="1.20.1250.20">
    <property type="entry name" value="MFS general substrate transporter like domains"/>
    <property type="match status" value="1"/>
</dbReference>
<keyword evidence="4 8" id="KW-0812">Transmembrane</keyword>
<dbReference type="Proteomes" id="UP001596087">
    <property type="component" value="Unassembled WGS sequence"/>
</dbReference>
<dbReference type="PANTHER" id="PTHR23513">
    <property type="entry name" value="INTEGRAL MEMBRANE EFFLUX PROTEIN-RELATED"/>
    <property type="match status" value="1"/>
</dbReference>
<keyword evidence="6 8" id="KW-0472">Membrane</keyword>
<sequence length="434" mass="45133">MSAPTTHRRRPLYGWLTAEAISLTGTRVSMIALPWFVLTTTGSATKTGLVALAELLPMVVLKVLGGPVIDRLGPRRVAVACDVLSMPVVGAIPLLHAAGHLSFGGFLALVAVAGALRGPGDSAKGALVPAIVDHTGVPMERATGLHTTVERTSTMLGAAFAGGLVSTIGAANAIVVDAVSFGLSALVLLWSCRRVGDAVVRTGEEDTAPYREQLHEGWRFLRGDRVLLGIAVMVAITNLLDIAWGTVLVPVWALEYGGGAAVIGLLFAVFGGSAALGAICAAAWGDRMPRYRTYLVAFLVVGLPRFVVMAWDIPIWIVIAVALAGGFASGFLNPILGAVIFERIPPPLVGRVTSLTTAMCFALMPLGGVLGGVLIGHTGLTTAMLALGIAYFAATMLPAIDPRWREMDDRPAPEVEPGEEAVDPSVSASGEPAR</sequence>
<feature type="domain" description="Major facilitator superfamily (MFS) profile" evidence="9">
    <location>
        <begin position="227"/>
        <end position="434"/>
    </location>
</feature>
<dbReference type="Pfam" id="PF05977">
    <property type="entry name" value="MFS_3"/>
    <property type="match status" value="1"/>
</dbReference>
<protein>
    <submittedName>
        <fullName evidence="10">MFS transporter</fullName>
    </submittedName>
</protein>
<evidence type="ECO:0000256" key="4">
    <source>
        <dbReference type="ARBA" id="ARBA00022692"/>
    </source>
</evidence>
<evidence type="ECO:0000256" key="6">
    <source>
        <dbReference type="ARBA" id="ARBA00023136"/>
    </source>
</evidence>
<evidence type="ECO:0000256" key="1">
    <source>
        <dbReference type="ARBA" id="ARBA00004651"/>
    </source>
</evidence>